<dbReference type="AlphaFoldDB" id="A0A1I6GCF4"/>
<dbReference type="EMBL" id="FOYQ01000001">
    <property type="protein sequence ID" value="SFR39872.1"/>
    <property type="molecule type" value="Genomic_DNA"/>
</dbReference>
<evidence type="ECO:0000313" key="2">
    <source>
        <dbReference type="EMBL" id="SFR39872.1"/>
    </source>
</evidence>
<protein>
    <recommendedName>
        <fullName evidence="4">3-keto-disaccharide hydrolase domain-containing protein</fullName>
    </recommendedName>
</protein>
<dbReference type="OrthoDB" id="2634655at2"/>
<dbReference type="RefSeq" id="WP_092981947.1">
    <property type="nucleotide sequence ID" value="NZ_FOYQ01000001.1"/>
</dbReference>
<accession>A0A1I6GCF4</accession>
<dbReference type="Proteomes" id="UP000199534">
    <property type="component" value="Unassembled WGS sequence"/>
</dbReference>
<evidence type="ECO:0000313" key="3">
    <source>
        <dbReference type="Proteomes" id="UP000199534"/>
    </source>
</evidence>
<proteinExistence type="predicted"/>
<feature type="chain" id="PRO_5011447994" description="3-keto-disaccharide hydrolase domain-containing protein" evidence="1">
    <location>
        <begin position="20"/>
        <end position="366"/>
    </location>
</feature>
<name>A0A1I6GCF4_9FLAO</name>
<reference evidence="2 3" key="1">
    <citation type="submission" date="2016-10" db="EMBL/GenBank/DDBJ databases">
        <authorList>
            <person name="de Groot N.N."/>
        </authorList>
    </citation>
    <scope>NUCLEOTIDE SEQUENCE [LARGE SCALE GENOMIC DNA]</scope>
    <source>
        <strain evidence="2 3">DSM 21019</strain>
    </source>
</reference>
<feature type="signal peptide" evidence="1">
    <location>
        <begin position="1"/>
        <end position="19"/>
    </location>
</feature>
<organism evidence="2 3">
    <name type="scientific">Robiginitalea myxolifaciens</name>
    <dbReference type="NCBI Taxonomy" id="400055"/>
    <lineage>
        <taxon>Bacteria</taxon>
        <taxon>Pseudomonadati</taxon>
        <taxon>Bacteroidota</taxon>
        <taxon>Flavobacteriia</taxon>
        <taxon>Flavobacteriales</taxon>
        <taxon>Flavobacteriaceae</taxon>
        <taxon>Robiginitalea</taxon>
    </lineage>
</organism>
<keyword evidence="1" id="KW-0732">Signal</keyword>
<dbReference type="STRING" id="400055.SAMN04490243_1577"/>
<evidence type="ECO:0008006" key="4">
    <source>
        <dbReference type="Google" id="ProtNLM"/>
    </source>
</evidence>
<gene>
    <name evidence="2" type="ORF">SAMN04490243_1577</name>
</gene>
<dbReference type="Gene3D" id="2.60.120.560">
    <property type="entry name" value="Exo-inulinase, domain 1"/>
    <property type="match status" value="1"/>
</dbReference>
<evidence type="ECO:0000256" key="1">
    <source>
        <dbReference type="SAM" id="SignalP"/>
    </source>
</evidence>
<sequence length="366" mass="41380">MNKTTLLLIAFLGFQVIYAQQNIPIDTAHWDIQARAHVLEKFREQDAIYLQGGSMTLRDQTFLNGTIEYDVFLKEDPAFPGLYFRLREGNAEHFYLRPHQSGNPDANQAIPLTYGIAPWQLYHGSKYAYPYRYTFDDWTHVKIVVNGNRAQVFLDHASSPMLSWDLFHEAVPGQVVLTGGNASGLHIANIRIDSQQQELVDFKPGEKKPLANLIPQWRVSDKFEEKLLDNPQGIPGLIAARNWEGTIQVEEGTAANISRVVNLFDDTPGNTVMALVTVRSDGEQLKYFEFGYSDRVVVILNGEPVYRGNNTFRSRDYRYLGTIGLFDGVYLKLKPGNNELMLAVSENFGGWLVTGRFADPDGLSIR</sequence>
<keyword evidence="3" id="KW-1185">Reference proteome</keyword>